<name>A0A0F6W5V3_9BACT</name>
<sequence length="869" mass="87950">MLAGCGDDDSSATPDAGARDDASAPTQDSGPPGCAPGTSMCGDICADTDSSRAHCGECGNACAAGEACLEGSCAIVCPGSQSACDGVCADLDSDRRHCGECGATCDAGELCVDGACAVSCPSGQTLCGTTCVDTQSEPSHCGECGNACDAGEVCSEGTCAATCSSGLTECDDACVDTNDDPSNCGACGNECATEADGAGGACIAGSCRTLCEPGYGDCDADLTSATGNGCETAVSTDVTNCGACGNACDLANATAGCDAGGCVIATCDEGFLDCDTSPTNGCEVSLADDAANCGACGNACAAGEVCGAGACVVPAGEDCGNPIALTPGRHVLTWTAADADYITSTPACGAGYAPAGPDVVFSYTNTSAAQEWISTFFEKPEGARWHALVTTGAACGTLDGALCTSDFYSPFLGGGALLAPGQTAHLYLIDSVSGGAPLSRPLTVDFDATACDATPSMTRLIPANGGTTPIRAATFTAQFSAPAVPGGTVTITGNMGTALSYPVGTEATAPARLDEATRTILTIDPGISFPPGEQLTISWTGLNLRTCSPTTSVPAPTPTWQVTVRTPPCTPGMAGMIGDTVAIHSVGGSYAAEQYVAADSDPNGYVYVGGTAALWRFPKAGGAGTNLVGSSPITSDHLGYAMLIDGQNIFTVESDSAPIPTGHLYRVSTDGGATWSVEEYMEFSVAPNDDFRGVTISGDRIYLVTHEDSTATGPYPAQPTQIWSVPRVATTLPVEPVLELEVAEGDCTSVVRDASFYYLVCDGAGAIIRYAHDGTGRRTMPNRWHVETNATVNALHGSDTDADGVFDVLYYRAAAEQIDYVCNPATSPYVDHLVRFSTVTASAYGLGLDPVGGVLWSYDDDTYEIVSVQ</sequence>
<dbReference type="PANTHER" id="PTHR33227:SF48">
    <property type="entry name" value="STIGMA-SPECIFIC STIG1-LIKE PROTEIN 4"/>
    <property type="match status" value="1"/>
</dbReference>
<dbReference type="Proteomes" id="UP000034883">
    <property type="component" value="Chromosome"/>
</dbReference>
<evidence type="ECO:0000313" key="4">
    <source>
        <dbReference type="Proteomes" id="UP000034883"/>
    </source>
</evidence>
<keyword evidence="4" id="KW-1185">Reference proteome</keyword>
<dbReference type="EMBL" id="CP011125">
    <property type="protein sequence ID" value="AKF08205.1"/>
    <property type="molecule type" value="Genomic_DNA"/>
</dbReference>
<feature type="region of interest" description="Disordered" evidence="2">
    <location>
        <begin position="1"/>
        <end position="33"/>
    </location>
</feature>
<evidence type="ECO:0000256" key="1">
    <source>
        <dbReference type="ARBA" id="ARBA00022729"/>
    </source>
</evidence>
<protein>
    <submittedName>
        <fullName evidence="3">Tryptophan synthase alpha chain</fullName>
    </submittedName>
</protein>
<dbReference type="PANTHER" id="PTHR33227">
    <property type="entry name" value="STIGMA-SPECIFIC STIG1-LIKE PROTEIN 3"/>
    <property type="match status" value="1"/>
</dbReference>
<accession>A0A0F6W5V3</accession>
<dbReference type="Pfam" id="PF04885">
    <property type="entry name" value="Stig1"/>
    <property type="match status" value="1"/>
</dbReference>
<dbReference type="STRING" id="927083.DB32_005354"/>
<reference evidence="3 4" key="1">
    <citation type="submission" date="2015-03" db="EMBL/GenBank/DDBJ databases">
        <title>Genome assembly of Sandaracinus amylolyticus DSM 53668.</title>
        <authorList>
            <person name="Sharma G."/>
            <person name="Subramanian S."/>
        </authorList>
    </citation>
    <scope>NUCLEOTIDE SEQUENCE [LARGE SCALE GENOMIC DNA]</scope>
    <source>
        <strain evidence="3 4">DSM 53668</strain>
    </source>
</reference>
<dbReference type="InterPro" id="IPR006969">
    <property type="entry name" value="Stig-like"/>
</dbReference>
<dbReference type="NCBIfam" id="NF041328">
    <property type="entry name" value="C_rich_MXAN6577"/>
    <property type="match status" value="1"/>
</dbReference>
<gene>
    <name evidence="3" type="ORF">DB32_005354</name>
</gene>
<keyword evidence="1" id="KW-0732">Signal</keyword>
<evidence type="ECO:0000313" key="3">
    <source>
        <dbReference type="EMBL" id="AKF08205.1"/>
    </source>
</evidence>
<evidence type="ECO:0000256" key="2">
    <source>
        <dbReference type="SAM" id="MobiDB-lite"/>
    </source>
</evidence>
<dbReference type="KEGG" id="samy:DB32_005354"/>
<feature type="compositionally biased region" description="Acidic residues" evidence="2">
    <location>
        <begin position="1"/>
        <end position="10"/>
    </location>
</feature>
<proteinExistence type="predicted"/>
<dbReference type="SUPFAM" id="SSF69304">
    <property type="entry name" value="Tricorn protease N-terminal domain"/>
    <property type="match status" value="1"/>
</dbReference>
<organism evidence="3 4">
    <name type="scientific">Sandaracinus amylolyticus</name>
    <dbReference type="NCBI Taxonomy" id="927083"/>
    <lineage>
        <taxon>Bacteria</taxon>
        <taxon>Pseudomonadati</taxon>
        <taxon>Myxococcota</taxon>
        <taxon>Polyangia</taxon>
        <taxon>Polyangiales</taxon>
        <taxon>Sandaracinaceae</taxon>
        <taxon>Sandaracinus</taxon>
    </lineage>
</organism>
<dbReference type="AlphaFoldDB" id="A0A0F6W5V3"/>